<evidence type="ECO:0000256" key="5">
    <source>
        <dbReference type="ARBA" id="ARBA00022679"/>
    </source>
</evidence>
<comment type="subcellular location">
    <subcellularLocation>
        <location evidence="1 7">Cytoplasm</location>
    </subcellularLocation>
</comment>
<evidence type="ECO:0000256" key="4">
    <source>
        <dbReference type="ARBA" id="ARBA00022603"/>
    </source>
</evidence>
<dbReference type="RefSeq" id="WP_044222863.1">
    <property type="nucleotide sequence ID" value="NZ_JBKAGJ010000021.1"/>
</dbReference>
<dbReference type="EMBL" id="JPOS01000038">
    <property type="protein sequence ID" value="KGE87266.1"/>
    <property type="molecule type" value="Genomic_DNA"/>
</dbReference>
<dbReference type="EC" id="2.1.1.77" evidence="7"/>
<evidence type="ECO:0000256" key="6">
    <source>
        <dbReference type="ARBA" id="ARBA00022691"/>
    </source>
</evidence>
<name>A0A098S5C9_9BACT</name>
<dbReference type="GO" id="GO:0030091">
    <property type="term" value="P:protein repair"/>
    <property type="evidence" value="ECO:0007669"/>
    <property type="project" value="UniProtKB-UniRule"/>
</dbReference>
<dbReference type="Gene3D" id="3.40.50.150">
    <property type="entry name" value="Vaccinia Virus protein VP39"/>
    <property type="match status" value="1"/>
</dbReference>
<evidence type="ECO:0000256" key="7">
    <source>
        <dbReference type="HAMAP-Rule" id="MF_00090"/>
    </source>
</evidence>
<dbReference type="InterPro" id="IPR029063">
    <property type="entry name" value="SAM-dependent_MTases_sf"/>
</dbReference>
<dbReference type="STRING" id="1524460.IX84_16630"/>
<evidence type="ECO:0000256" key="1">
    <source>
        <dbReference type="ARBA" id="ARBA00004496"/>
    </source>
</evidence>
<dbReference type="Pfam" id="PF01135">
    <property type="entry name" value="PCMT"/>
    <property type="match status" value="1"/>
</dbReference>
<accession>A0A098S5C9</accession>
<protein>
    <recommendedName>
        <fullName evidence="7">Protein-L-isoaspartate O-methyltransferase</fullName>
        <ecNumber evidence="7">2.1.1.77</ecNumber>
    </recommendedName>
    <alternativeName>
        <fullName evidence="7">L-isoaspartyl protein carboxyl methyltransferase</fullName>
    </alternativeName>
    <alternativeName>
        <fullName evidence="7">Protein L-isoaspartyl methyltransferase</fullName>
    </alternativeName>
    <alternativeName>
        <fullName evidence="7">Protein-beta-aspartate methyltransferase</fullName>
        <shortName evidence="7">PIMT</shortName>
    </alternativeName>
</protein>
<dbReference type="SUPFAM" id="SSF53335">
    <property type="entry name" value="S-adenosyl-L-methionine-dependent methyltransferases"/>
    <property type="match status" value="1"/>
</dbReference>
<dbReference type="GO" id="GO:0032259">
    <property type="term" value="P:methylation"/>
    <property type="evidence" value="ECO:0007669"/>
    <property type="project" value="UniProtKB-KW"/>
</dbReference>
<comment type="function">
    <text evidence="7">Catalyzes the methyl esterification of L-isoaspartyl residues in peptides and proteins that result from spontaneous decomposition of normal L-aspartyl and L-asparaginyl residues. It plays a role in the repair and/or degradation of damaged proteins.</text>
</comment>
<comment type="similarity">
    <text evidence="2 7">Belongs to the methyltransferase superfamily. L-isoaspartyl/D-aspartyl protein methyltransferase family.</text>
</comment>
<evidence type="ECO:0000256" key="3">
    <source>
        <dbReference type="ARBA" id="ARBA00022490"/>
    </source>
</evidence>
<feature type="active site" evidence="7">
    <location>
        <position position="64"/>
    </location>
</feature>
<dbReference type="NCBIfam" id="TIGR00080">
    <property type="entry name" value="pimt"/>
    <property type="match status" value="1"/>
</dbReference>
<keyword evidence="3 7" id="KW-0963">Cytoplasm</keyword>
<keyword evidence="6 7" id="KW-0949">S-adenosyl-L-methionine</keyword>
<dbReference type="CDD" id="cd02440">
    <property type="entry name" value="AdoMet_MTases"/>
    <property type="match status" value="1"/>
</dbReference>
<dbReference type="NCBIfam" id="NF001453">
    <property type="entry name" value="PRK00312.1"/>
    <property type="match status" value="1"/>
</dbReference>
<organism evidence="8 9">
    <name type="scientific">Phaeodactylibacter xiamenensis</name>
    <dbReference type="NCBI Taxonomy" id="1524460"/>
    <lineage>
        <taxon>Bacteria</taxon>
        <taxon>Pseudomonadati</taxon>
        <taxon>Bacteroidota</taxon>
        <taxon>Saprospiria</taxon>
        <taxon>Saprospirales</taxon>
        <taxon>Haliscomenobacteraceae</taxon>
        <taxon>Phaeodactylibacter</taxon>
    </lineage>
</organism>
<dbReference type="GO" id="GO:0004719">
    <property type="term" value="F:protein-L-isoaspartate (D-aspartate) O-methyltransferase activity"/>
    <property type="evidence" value="ECO:0007669"/>
    <property type="project" value="UniProtKB-UniRule"/>
</dbReference>
<comment type="catalytic activity">
    <reaction evidence="7">
        <text>[protein]-L-isoaspartate + S-adenosyl-L-methionine = [protein]-L-isoaspartate alpha-methyl ester + S-adenosyl-L-homocysteine</text>
        <dbReference type="Rhea" id="RHEA:12705"/>
        <dbReference type="Rhea" id="RHEA-COMP:12143"/>
        <dbReference type="Rhea" id="RHEA-COMP:12144"/>
        <dbReference type="ChEBI" id="CHEBI:57856"/>
        <dbReference type="ChEBI" id="CHEBI:59789"/>
        <dbReference type="ChEBI" id="CHEBI:90596"/>
        <dbReference type="ChEBI" id="CHEBI:90598"/>
        <dbReference type="EC" id="2.1.1.77"/>
    </reaction>
</comment>
<keyword evidence="5 7" id="KW-0808">Transferase</keyword>
<sequence length="216" mass="24560">MTDTYRHKGMRRKLVEQLSAKGIRDEQILNAIGTLPRHFFLDKAFEEWAYQDKPFPIGNEQTISQPYTVAYQTSLLEVKKRDKILEIGTGSGYQAGILAMLGARVYTIERQELLHRRAKKLLDQLQLGNIRCYLRDGYKGLPEFAPFDKILVTAGAPEIPEPLLLQLKVGGQLVIPVGEKAQKMLRLTRLNKAGDVETEKFADFKFVPFLKGINKV</sequence>
<proteinExistence type="inferred from homology"/>
<evidence type="ECO:0000313" key="8">
    <source>
        <dbReference type="EMBL" id="KGE87266.1"/>
    </source>
</evidence>
<reference evidence="8 9" key="1">
    <citation type="journal article" date="2014" name="Int. J. Syst. Evol. Microbiol.">
        <title>Phaeodactylibacter xiamenensis gen. nov., sp. nov., a member of the family Saprospiraceae isolated from the marine alga Phaeodactylum tricornutum.</title>
        <authorList>
            <person name="Chen Z.Jr."/>
            <person name="Lei X."/>
            <person name="Lai Q."/>
            <person name="Li Y."/>
            <person name="Zhang B."/>
            <person name="Zhang J."/>
            <person name="Zhang H."/>
            <person name="Yang L."/>
            <person name="Zheng W."/>
            <person name="Tian Y."/>
            <person name="Yu Z."/>
            <person name="Xu H.Jr."/>
            <person name="Zheng T."/>
        </authorList>
    </citation>
    <scope>NUCLEOTIDE SEQUENCE [LARGE SCALE GENOMIC DNA]</scope>
    <source>
        <strain evidence="8 9">KD52</strain>
    </source>
</reference>
<evidence type="ECO:0000313" key="9">
    <source>
        <dbReference type="Proteomes" id="UP000029736"/>
    </source>
</evidence>
<gene>
    <name evidence="7" type="primary">pcm</name>
    <name evidence="8" type="ORF">IX84_16630</name>
</gene>
<keyword evidence="9" id="KW-1185">Reference proteome</keyword>
<keyword evidence="4 7" id="KW-0489">Methyltransferase</keyword>
<dbReference type="PANTHER" id="PTHR11579">
    <property type="entry name" value="PROTEIN-L-ISOASPARTATE O-METHYLTRANSFERASE"/>
    <property type="match status" value="1"/>
</dbReference>
<comment type="caution">
    <text evidence="8">The sequence shown here is derived from an EMBL/GenBank/DDBJ whole genome shotgun (WGS) entry which is preliminary data.</text>
</comment>
<dbReference type="HAMAP" id="MF_00090">
    <property type="entry name" value="PIMT"/>
    <property type="match status" value="1"/>
</dbReference>
<dbReference type="InterPro" id="IPR000682">
    <property type="entry name" value="PCMT"/>
</dbReference>
<dbReference type="GO" id="GO:0005737">
    <property type="term" value="C:cytoplasm"/>
    <property type="evidence" value="ECO:0007669"/>
    <property type="project" value="UniProtKB-SubCell"/>
</dbReference>
<dbReference type="FunFam" id="3.40.50.150:FF:000010">
    <property type="entry name" value="Protein-L-isoaspartate O-methyltransferase"/>
    <property type="match status" value="1"/>
</dbReference>
<dbReference type="AlphaFoldDB" id="A0A098S5C9"/>
<dbReference type="Proteomes" id="UP000029736">
    <property type="component" value="Unassembled WGS sequence"/>
</dbReference>
<dbReference type="PANTHER" id="PTHR11579:SF0">
    <property type="entry name" value="PROTEIN-L-ISOASPARTATE(D-ASPARTATE) O-METHYLTRANSFERASE"/>
    <property type="match status" value="1"/>
</dbReference>
<evidence type="ECO:0000256" key="2">
    <source>
        <dbReference type="ARBA" id="ARBA00005369"/>
    </source>
</evidence>